<evidence type="ECO:0000313" key="2">
    <source>
        <dbReference type="Proteomes" id="UP001232001"/>
    </source>
</evidence>
<dbReference type="Proteomes" id="UP001232001">
    <property type="component" value="Chromosome"/>
</dbReference>
<reference evidence="1 2" key="1">
    <citation type="submission" date="2023-04" db="EMBL/GenBank/DDBJ databases">
        <title>Tenacibaculum tangerinum sp. nov., isolated from sea tidal flat of South Korea.</title>
        <authorList>
            <person name="Lee S.H."/>
            <person name="Kim J.-J."/>
        </authorList>
    </citation>
    <scope>NUCLEOTIDE SEQUENCE [LARGE SCALE GENOMIC DNA]</scope>
    <source>
        <strain evidence="1 2">GRR-S3-23</strain>
    </source>
</reference>
<proteinExistence type="predicted"/>
<name>A0ABY8L2Q7_9FLAO</name>
<keyword evidence="2" id="KW-1185">Reference proteome</keyword>
<dbReference type="EMBL" id="CP122539">
    <property type="protein sequence ID" value="WGH75655.1"/>
    <property type="molecule type" value="Genomic_DNA"/>
</dbReference>
<sequence>MNKAFFPISVDNKNYSSKNLSALIKIILELDDCRPYFLIADNLQLYNKVKQTNKELSFIVQNFKTKNQYFPERVKWINKVFKRDFPQIDESVFKKWKIKNVSEITDHKFFNIYRSLLILFNVDDEFRNDLSEAAENHTIYESIDSTELQIRLNRLYVLEEIAINLRMRVFNKLYSEYYLGQLPSVLTKIYYEKYSLNIKDLTGKNLSGLDFKFYEGKVEFDNIIWNKINHIC</sequence>
<dbReference type="Gene3D" id="3.40.50.11710">
    <property type="entry name" value="Cyclodipeptide synthase"/>
    <property type="match status" value="1"/>
</dbReference>
<dbReference type="InterPro" id="IPR038622">
    <property type="entry name" value="CDPS_sf"/>
</dbReference>
<evidence type="ECO:0000313" key="1">
    <source>
        <dbReference type="EMBL" id="WGH75655.1"/>
    </source>
</evidence>
<gene>
    <name evidence="1" type="ORF">P8625_00390</name>
</gene>
<accession>A0ABY8L2Q7</accession>
<protein>
    <submittedName>
        <fullName evidence="1">Uncharacterized protein</fullName>
    </submittedName>
</protein>
<dbReference type="RefSeq" id="WP_279651529.1">
    <property type="nucleotide sequence ID" value="NZ_CP122539.1"/>
</dbReference>
<organism evidence="1 2">
    <name type="scientific">Tenacibaculum tangerinum</name>
    <dbReference type="NCBI Taxonomy" id="3038772"/>
    <lineage>
        <taxon>Bacteria</taxon>
        <taxon>Pseudomonadati</taxon>
        <taxon>Bacteroidota</taxon>
        <taxon>Flavobacteriia</taxon>
        <taxon>Flavobacteriales</taxon>
        <taxon>Flavobacteriaceae</taxon>
        <taxon>Tenacibaculum</taxon>
    </lineage>
</organism>